<comment type="caution">
    <text evidence="2">The sequence shown here is derived from an EMBL/GenBank/DDBJ whole genome shotgun (WGS) entry which is preliminary data.</text>
</comment>
<accession>A0A8I0ADD4</accession>
<protein>
    <submittedName>
        <fullName evidence="2">Putative ABC transporter permease</fullName>
    </submittedName>
</protein>
<dbReference type="Pfam" id="PF06541">
    <property type="entry name" value="ABC_trans_CmpB"/>
    <property type="match status" value="1"/>
</dbReference>
<keyword evidence="1" id="KW-0472">Membrane</keyword>
<dbReference type="EMBL" id="JACOOQ010000005">
    <property type="protein sequence ID" value="MBC5639665.1"/>
    <property type="molecule type" value="Genomic_DNA"/>
</dbReference>
<keyword evidence="3" id="KW-1185">Reference proteome</keyword>
<evidence type="ECO:0000256" key="1">
    <source>
        <dbReference type="SAM" id="Phobius"/>
    </source>
</evidence>
<gene>
    <name evidence="2" type="ORF">H8R92_04310</name>
</gene>
<feature type="transmembrane region" description="Helical" evidence="1">
    <location>
        <begin position="12"/>
        <end position="34"/>
    </location>
</feature>
<feature type="transmembrane region" description="Helical" evidence="1">
    <location>
        <begin position="112"/>
        <end position="132"/>
    </location>
</feature>
<name>A0A8I0ADD4_9CLOT</name>
<organism evidence="2 3">
    <name type="scientific">Clostridium lentum</name>
    <dbReference type="NCBI Taxonomy" id="2763037"/>
    <lineage>
        <taxon>Bacteria</taxon>
        <taxon>Bacillati</taxon>
        <taxon>Bacillota</taxon>
        <taxon>Clostridia</taxon>
        <taxon>Eubacteriales</taxon>
        <taxon>Clostridiaceae</taxon>
        <taxon>Clostridium</taxon>
    </lineage>
</organism>
<keyword evidence="1" id="KW-0812">Transmembrane</keyword>
<evidence type="ECO:0000313" key="3">
    <source>
        <dbReference type="Proteomes" id="UP000662088"/>
    </source>
</evidence>
<dbReference type="AlphaFoldDB" id="A0A8I0ADD4"/>
<dbReference type="InterPro" id="IPR010540">
    <property type="entry name" value="CmpB_TMEM229"/>
</dbReference>
<feature type="transmembrane region" description="Helical" evidence="1">
    <location>
        <begin position="72"/>
        <end position="92"/>
    </location>
</feature>
<evidence type="ECO:0000313" key="2">
    <source>
        <dbReference type="EMBL" id="MBC5639665.1"/>
    </source>
</evidence>
<sequence length="220" mass="25994">MKIYKSINSNLYKMIILFTLYSFLGWTCEVLYAYSIHHHFVNRGFLTGPFCTIYGFGFLIIYLLLHKFKNNLCSLFIFSILLTSALELITGWALDTFFHTRYWNYTSYPLNIKGYICLYFSLIWGISSLILIKILNPALSFLISLLPSNKLGYICFLILFYFIGDLIMSSYKLTFVRIPLQNIYWFSSCLVSLNIHQYNFYKELIKDNLYLQLLISFNKI</sequence>
<dbReference type="RefSeq" id="WP_186834815.1">
    <property type="nucleotide sequence ID" value="NZ_JACOOQ010000005.1"/>
</dbReference>
<feature type="transmembrane region" description="Helical" evidence="1">
    <location>
        <begin position="46"/>
        <end position="65"/>
    </location>
</feature>
<proteinExistence type="predicted"/>
<feature type="transmembrane region" description="Helical" evidence="1">
    <location>
        <begin position="183"/>
        <end position="201"/>
    </location>
</feature>
<reference evidence="2" key="1">
    <citation type="submission" date="2020-08" db="EMBL/GenBank/DDBJ databases">
        <title>Genome public.</title>
        <authorList>
            <person name="Liu C."/>
            <person name="Sun Q."/>
        </authorList>
    </citation>
    <scope>NUCLEOTIDE SEQUENCE</scope>
    <source>
        <strain evidence="2">NSJ-42</strain>
    </source>
</reference>
<dbReference type="Proteomes" id="UP000662088">
    <property type="component" value="Unassembled WGS sequence"/>
</dbReference>
<keyword evidence="1" id="KW-1133">Transmembrane helix</keyword>